<protein>
    <recommendedName>
        <fullName evidence="6">NusB/RsmB/TIM44 domain-containing protein</fullName>
    </recommendedName>
</protein>
<comment type="similarity">
    <text evidence="1">Belongs to the NusB family.</text>
</comment>
<dbReference type="RefSeq" id="WP_296938572.1">
    <property type="nucleotide sequence ID" value="NZ_LT599032.1"/>
</dbReference>
<dbReference type="Pfam" id="PF01029">
    <property type="entry name" value="NusB"/>
    <property type="match status" value="1"/>
</dbReference>
<dbReference type="EMBL" id="FLUM01000001">
    <property type="protein sequence ID" value="SBV92722.1"/>
    <property type="molecule type" value="Genomic_DNA"/>
</dbReference>
<gene>
    <name evidence="7" type="ORF">KL86DYS1_10683</name>
</gene>
<sequence>MINRVLIRIRVVQILFSYSQGETTDMRKAESELLFSLQKSYDLYFYLLSLLVELTDSYAQKVDNRKSKLLPTEEDIKPNTRLLNNKFILQLRENLELNKYLKDRPFSWYDHDTFVRKMLENILNSDIYKEYMDGDSHSYDDDREFWRKTFKHVICTDEELYTLLEDESLYWNDDIEIIESFVLKTIKRFEENKGAAQELLPMFKDDSDREFAVKLLRESLWNGKEYRELIDKYTKNWESERIALMDMVIMQIAIGEIVSFPSIPISVTLNEYIDIAKSYSTAKSASFINGILDAIVKELKEEKKIIKK</sequence>
<evidence type="ECO:0000313" key="7">
    <source>
        <dbReference type="EMBL" id="SBV92722.1"/>
    </source>
</evidence>
<name>A0A212IZT9_9BACT</name>
<accession>A0A212IZT9</accession>
<dbReference type="NCBIfam" id="TIGR01951">
    <property type="entry name" value="nusB"/>
    <property type="match status" value="1"/>
</dbReference>
<keyword evidence="2" id="KW-0889">Transcription antitermination</keyword>
<dbReference type="InterPro" id="IPR035926">
    <property type="entry name" value="NusB-like_sf"/>
</dbReference>
<dbReference type="GO" id="GO:0003723">
    <property type="term" value="F:RNA binding"/>
    <property type="evidence" value="ECO:0007669"/>
    <property type="project" value="UniProtKB-KW"/>
</dbReference>
<evidence type="ECO:0000256" key="2">
    <source>
        <dbReference type="ARBA" id="ARBA00022814"/>
    </source>
</evidence>
<keyword evidence="5" id="KW-0804">Transcription</keyword>
<dbReference type="PANTHER" id="PTHR11078:SF3">
    <property type="entry name" value="ANTITERMINATION NUSB DOMAIN-CONTAINING PROTEIN"/>
    <property type="match status" value="1"/>
</dbReference>
<dbReference type="InterPro" id="IPR006027">
    <property type="entry name" value="NusB_RsmB_TIM44"/>
</dbReference>
<keyword evidence="4" id="KW-0805">Transcription regulation</keyword>
<dbReference type="AlphaFoldDB" id="A0A212IZT9"/>
<evidence type="ECO:0000256" key="4">
    <source>
        <dbReference type="ARBA" id="ARBA00023015"/>
    </source>
</evidence>
<dbReference type="Gene3D" id="1.10.940.10">
    <property type="entry name" value="NusB-like"/>
    <property type="match status" value="1"/>
</dbReference>
<proteinExistence type="inferred from homology"/>
<evidence type="ECO:0000256" key="5">
    <source>
        <dbReference type="ARBA" id="ARBA00023163"/>
    </source>
</evidence>
<dbReference type="GO" id="GO:0005829">
    <property type="term" value="C:cytosol"/>
    <property type="evidence" value="ECO:0007669"/>
    <property type="project" value="TreeGrafter"/>
</dbReference>
<evidence type="ECO:0000256" key="3">
    <source>
        <dbReference type="ARBA" id="ARBA00022884"/>
    </source>
</evidence>
<reference evidence="7" key="1">
    <citation type="submission" date="2016-04" db="EMBL/GenBank/DDBJ databases">
        <authorList>
            <person name="Evans L.H."/>
            <person name="Alamgir A."/>
            <person name="Owens N."/>
            <person name="Weber N.D."/>
            <person name="Virtaneva K."/>
            <person name="Barbian K."/>
            <person name="Babar A."/>
            <person name="Rosenke K."/>
        </authorList>
    </citation>
    <scope>NUCLEOTIDE SEQUENCE</scope>
    <source>
        <strain evidence="7">86-1</strain>
    </source>
</reference>
<dbReference type="PANTHER" id="PTHR11078">
    <property type="entry name" value="N UTILIZATION SUBSTANCE PROTEIN B-RELATED"/>
    <property type="match status" value="1"/>
</dbReference>
<dbReference type="GO" id="GO:0031564">
    <property type="term" value="P:transcription antitermination"/>
    <property type="evidence" value="ECO:0007669"/>
    <property type="project" value="UniProtKB-KW"/>
</dbReference>
<dbReference type="SUPFAM" id="SSF48013">
    <property type="entry name" value="NusB-like"/>
    <property type="match status" value="1"/>
</dbReference>
<dbReference type="InterPro" id="IPR011605">
    <property type="entry name" value="NusB_fam"/>
</dbReference>
<evidence type="ECO:0000256" key="1">
    <source>
        <dbReference type="ARBA" id="ARBA00005952"/>
    </source>
</evidence>
<evidence type="ECO:0000259" key="6">
    <source>
        <dbReference type="Pfam" id="PF01029"/>
    </source>
</evidence>
<organism evidence="7">
    <name type="scientific">uncultured Dysgonomonas sp</name>
    <dbReference type="NCBI Taxonomy" id="206096"/>
    <lineage>
        <taxon>Bacteria</taxon>
        <taxon>Pseudomonadati</taxon>
        <taxon>Bacteroidota</taxon>
        <taxon>Bacteroidia</taxon>
        <taxon>Bacteroidales</taxon>
        <taxon>Dysgonomonadaceae</taxon>
        <taxon>Dysgonomonas</taxon>
        <taxon>environmental samples</taxon>
    </lineage>
</organism>
<feature type="domain" description="NusB/RsmB/TIM44" evidence="6">
    <location>
        <begin position="195"/>
        <end position="297"/>
    </location>
</feature>
<dbReference type="GO" id="GO:0006353">
    <property type="term" value="P:DNA-templated transcription termination"/>
    <property type="evidence" value="ECO:0007669"/>
    <property type="project" value="InterPro"/>
</dbReference>
<keyword evidence="3" id="KW-0694">RNA-binding</keyword>